<feature type="chain" id="PRO_5047414193" evidence="2">
    <location>
        <begin position="22"/>
        <end position="87"/>
    </location>
</feature>
<sequence>MTAADAAFLPSSMARAGSALAAALSSCSRFGSAYVAELLANQYANHTHRLAAAATDHPRGLSSQAASAAKAKNPSVIIKRQATARLR</sequence>
<evidence type="ECO:0000256" key="1">
    <source>
        <dbReference type="SAM" id="MobiDB-lite"/>
    </source>
</evidence>
<name>A0ABT9QA47_9ACTN</name>
<proteinExistence type="predicted"/>
<dbReference type="Proteomes" id="UP001225356">
    <property type="component" value="Unassembled WGS sequence"/>
</dbReference>
<accession>A0ABT9QA47</accession>
<evidence type="ECO:0000256" key="2">
    <source>
        <dbReference type="SAM" id="SignalP"/>
    </source>
</evidence>
<evidence type="ECO:0000313" key="4">
    <source>
        <dbReference type="Proteomes" id="UP001225356"/>
    </source>
</evidence>
<comment type="caution">
    <text evidence="3">The sequence shown here is derived from an EMBL/GenBank/DDBJ whole genome shotgun (WGS) entry which is preliminary data.</text>
</comment>
<keyword evidence="4" id="KW-1185">Reference proteome</keyword>
<feature type="region of interest" description="Disordered" evidence="1">
    <location>
        <begin position="54"/>
        <end position="74"/>
    </location>
</feature>
<dbReference type="EMBL" id="JAUSQU010000001">
    <property type="protein sequence ID" value="MDP9843517.1"/>
    <property type="molecule type" value="Genomic_DNA"/>
</dbReference>
<keyword evidence="2" id="KW-0732">Signal</keyword>
<feature type="signal peptide" evidence="2">
    <location>
        <begin position="1"/>
        <end position="21"/>
    </location>
</feature>
<feature type="compositionally biased region" description="Low complexity" evidence="1">
    <location>
        <begin position="62"/>
        <end position="72"/>
    </location>
</feature>
<organism evidence="3 4">
    <name type="scientific">Streptosporangium lutulentum</name>
    <dbReference type="NCBI Taxonomy" id="1461250"/>
    <lineage>
        <taxon>Bacteria</taxon>
        <taxon>Bacillati</taxon>
        <taxon>Actinomycetota</taxon>
        <taxon>Actinomycetes</taxon>
        <taxon>Streptosporangiales</taxon>
        <taxon>Streptosporangiaceae</taxon>
        <taxon>Streptosporangium</taxon>
    </lineage>
</organism>
<evidence type="ECO:0000313" key="3">
    <source>
        <dbReference type="EMBL" id="MDP9843517.1"/>
    </source>
</evidence>
<protein>
    <submittedName>
        <fullName evidence="3">Uncharacterized protein</fullName>
    </submittedName>
</protein>
<reference evidence="3 4" key="1">
    <citation type="submission" date="2023-07" db="EMBL/GenBank/DDBJ databases">
        <title>Sequencing the genomes of 1000 actinobacteria strains.</title>
        <authorList>
            <person name="Klenk H.-P."/>
        </authorList>
    </citation>
    <scope>NUCLEOTIDE SEQUENCE [LARGE SCALE GENOMIC DNA]</scope>
    <source>
        <strain evidence="3 4">DSM 46740</strain>
    </source>
</reference>
<dbReference type="RefSeq" id="WP_307557758.1">
    <property type="nucleotide sequence ID" value="NZ_JAUSQU010000001.1"/>
</dbReference>
<gene>
    <name evidence="3" type="ORF">J2853_002728</name>
</gene>